<dbReference type="PANTHER" id="PTHR43798">
    <property type="entry name" value="MONOACYLGLYCEROL LIPASE"/>
    <property type="match status" value="1"/>
</dbReference>
<reference evidence="2 3" key="1">
    <citation type="journal article" date="2025" name="Microbiol. Resour. Announc.">
        <title>Draft genome sequences for Neonectria magnoliae and Neonectria punicea, canker pathogens of Liriodendron tulipifera and Acer saccharum in West Virginia.</title>
        <authorList>
            <person name="Petronek H.M."/>
            <person name="Kasson M.T."/>
            <person name="Metheny A.M."/>
            <person name="Stauder C.M."/>
            <person name="Lovett B."/>
            <person name="Lynch S.C."/>
            <person name="Garnas J.R."/>
            <person name="Kasson L.R."/>
            <person name="Stajich J.E."/>
        </authorList>
    </citation>
    <scope>NUCLEOTIDE SEQUENCE [LARGE SCALE GENOMIC DNA]</scope>
    <source>
        <strain evidence="2 3">NRRL 64653</strain>
    </source>
</reference>
<dbReference type="Pfam" id="PF00561">
    <property type="entry name" value="Abhydrolase_1"/>
    <property type="match status" value="1"/>
</dbReference>
<evidence type="ECO:0000313" key="2">
    <source>
        <dbReference type="EMBL" id="KAK7423512.1"/>
    </source>
</evidence>
<evidence type="ECO:0000313" key="3">
    <source>
        <dbReference type="Proteomes" id="UP001498476"/>
    </source>
</evidence>
<dbReference type="Proteomes" id="UP001498476">
    <property type="component" value="Unassembled WGS sequence"/>
</dbReference>
<dbReference type="InterPro" id="IPR000073">
    <property type="entry name" value="AB_hydrolase_1"/>
</dbReference>
<protein>
    <recommendedName>
        <fullName evidence="1">AB hydrolase-1 domain-containing protein</fullName>
    </recommendedName>
</protein>
<comment type="caution">
    <text evidence="2">The sequence shown here is derived from an EMBL/GenBank/DDBJ whole genome shotgun (WGS) entry which is preliminary data.</text>
</comment>
<dbReference type="InterPro" id="IPR029058">
    <property type="entry name" value="AB_hydrolase_fold"/>
</dbReference>
<dbReference type="Gene3D" id="3.40.50.1820">
    <property type="entry name" value="alpha/beta hydrolase"/>
    <property type="match status" value="1"/>
</dbReference>
<dbReference type="PANTHER" id="PTHR43798:SF33">
    <property type="entry name" value="HYDROLASE, PUTATIVE (AFU_ORTHOLOGUE AFUA_2G14860)-RELATED"/>
    <property type="match status" value="1"/>
</dbReference>
<feature type="domain" description="AB hydrolase-1" evidence="1">
    <location>
        <begin position="32"/>
        <end position="130"/>
    </location>
</feature>
<gene>
    <name evidence="2" type="ORF">QQX98_000969</name>
</gene>
<dbReference type="InterPro" id="IPR050266">
    <property type="entry name" value="AB_hydrolase_sf"/>
</dbReference>
<accession>A0ABR1HRR4</accession>
<sequence>MATRRQTAKTDTPAEENELFFKSINPTGSTSVFFLYGVLSCHLEWEHVTPYLSQDYHLVLVDVNGHSNSSNILPTNLPASTESVANLIRHHAHGGKAHVVGLSMGGFIALELARCHPELVHSVFATGAHPFGGIYRWLSLRPTIIWILLLLLHSMPDRLYWWMASSYGMAKHEALRAEMTKNRTLTTVRDNYTSILDFDWDKVRDIHVRTAVVAGGLQDDVEATRKMGPLLHDGGSEESRVFVVAGAVHAWNLQFPETFASGIRAWIERREMPAEYEELCANSE</sequence>
<name>A0ABR1HRR4_9HYPO</name>
<dbReference type="EMBL" id="JAZAVJ010000009">
    <property type="protein sequence ID" value="KAK7423512.1"/>
    <property type="molecule type" value="Genomic_DNA"/>
</dbReference>
<keyword evidence="3" id="KW-1185">Reference proteome</keyword>
<organism evidence="2 3">
    <name type="scientific">Neonectria punicea</name>
    <dbReference type="NCBI Taxonomy" id="979145"/>
    <lineage>
        <taxon>Eukaryota</taxon>
        <taxon>Fungi</taxon>
        <taxon>Dikarya</taxon>
        <taxon>Ascomycota</taxon>
        <taxon>Pezizomycotina</taxon>
        <taxon>Sordariomycetes</taxon>
        <taxon>Hypocreomycetidae</taxon>
        <taxon>Hypocreales</taxon>
        <taxon>Nectriaceae</taxon>
        <taxon>Neonectria</taxon>
    </lineage>
</organism>
<evidence type="ECO:0000259" key="1">
    <source>
        <dbReference type="Pfam" id="PF00561"/>
    </source>
</evidence>
<proteinExistence type="predicted"/>
<dbReference type="SUPFAM" id="SSF53474">
    <property type="entry name" value="alpha/beta-Hydrolases"/>
    <property type="match status" value="1"/>
</dbReference>